<dbReference type="EMBL" id="CP017758">
    <property type="protein sequence ID" value="AQV98500.1"/>
    <property type="molecule type" value="Genomic_DNA"/>
</dbReference>
<dbReference type="Gene3D" id="3.10.450.50">
    <property type="match status" value="1"/>
</dbReference>
<evidence type="ECO:0000259" key="1">
    <source>
        <dbReference type="Pfam" id="PF12680"/>
    </source>
</evidence>
<proteinExistence type="predicted"/>
<sequence>MSKDNAAAGIELLQAFNDAWNRHDIEALMGFMTDDCAFHGVAGPDLLGRSFIGRDAVREGFQLAWQTFPDAQWVDGDHFVVGERGVSESTFRGTRADGARIEARMVDVFTFRDGKIAVKNAYRKDRPPVVAPAA</sequence>
<name>A0A1U9V0N5_CUPNE</name>
<feature type="domain" description="SnoaL-like" evidence="1">
    <location>
        <begin position="14"/>
        <end position="117"/>
    </location>
</feature>
<protein>
    <submittedName>
        <fullName evidence="2">Nuclear transport factor 2 family protein</fullName>
    </submittedName>
</protein>
<evidence type="ECO:0000313" key="3">
    <source>
        <dbReference type="Proteomes" id="UP000189627"/>
    </source>
</evidence>
<reference evidence="3" key="1">
    <citation type="submission" date="2017-02" db="EMBL/GenBank/DDBJ databases">
        <title>Complete genome sequence of Cupriavidus necator strain NH9, a 3-chlorobenzoate degrader.</title>
        <authorList>
            <person name="Moriuchi R."/>
            <person name="Dohra H."/>
            <person name="Ogawa N."/>
        </authorList>
    </citation>
    <scope>NUCLEOTIDE SEQUENCE [LARGE SCALE GENOMIC DNA]</scope>
    <source>
        <strain evidence="3">NH9</strain>
    </source>
</reference>
<dbReference type="Proteomes" id="UP000189627">
    <property type="component" value="Chromosome 2"/>
</dbReference>
<dbReference type="OrthoDB" id="13610at2"/>
<organism evidence="2 3">
    <name type="scientific">Cupriavidus necator</name>
    <name type="common">Alcaligenes eutrophus</name>
    <name type="synonym">Ralstonia eutropha</name>
    <dbReference type="NCBI Taxonomy" id="106590"/>
    <lineage>
        <taxon>Bacteria</taxon>
        <taxon>Pseudomonadati</taxon>
        <taxon>Pseudomonadota</taxon>
        <taxon>Betaproteobacteria</taxon>
        <taxon>Burkholderiales</taxon>
        <taxon>Burkholderiaceae</taxon>
        <taxon>Cupriavidus</taxon>
    </lineage>
</organism>
<dbReference type="Pfam" id="PF12680">
    <property type="entry name" value="SnoaL_2"/>
    <property type="match status" value="1"/>
</dbReference>
<accession>A0A1U9V0N5</accession>
<dbReference type="AlphaFoldDB" id="A0A1U9V0N5"/>
<gene>
    <name evidence="2" type="ORF">BJN34_32000</name>
</gene>
<evidence type="ECO:0000313" key="2">
    <source>
        <dbReference type="EMBL" id="AQV98500.1"/>
    </source>
</evidence>
<dbReference type="RefSeq" id="WP_078200759.1">
    <property type="nucleotide sequence ID" value="NZ_CP017758.1"/>
</dbReference>
<dbReference type="SUPFAM" id="SSF54427">
    <property type="entry name" value="NTF2-like"/>
    <property type="match status" value="1"/>
</dbReference>
<dbReference type="KEGG" id="cuh:BJN34_32000"/>
<dbReference type="InterPro" id="IPR037401">
    <property type="entry name" value="SnoaL-like"/>
</dbReference>
<dbReference type="InterPro" id="IPR032710">
    <property type="entry name" value="NTF2-like_dom_sf"/>
</dbReference>